<evidence type="ECO:0000313" key="2">
    <source>
        <dbReference type="EMBL" id="EFX75350.1"/>
    </source>
</evidence>
<sequence>MDRRVEFGKTSNVLEFSFDEGKILLNVTDAMLENCAHCQLYVEDLNEGMRQKLLCMLRENSAKPSTSAKHDSALPKKTGHRQAAKKSISLVIPAEK</sequence>
<evidence type="ECO:0000313" key="3">
    <source>
        <dbReference type="Proteomes" id="UP000000305"/>
    </source>
</evidence>
<feature type="region of interest" description="Disordered" evidence="1">
    <location>
        <begin position="62"/>
        <end position="96"/>
    </location>
</feature>
<dbReference type="Proteomes" id="UP000000305">
    <property type="component" value="Unassembled WGS sequence"/>
</dbReference>
<name>E9GYU2_DAPPU</name>
<accession>E9GYU2</accession>
<dbReference type="EMBL" id="GL732576">
    <property type="protein sequence ID" value="EFX75350.1"/>
    <property type="molecule type" value="Genomic_DNA"/>
</dbReference>
<dbReference type="InParanoid" id="E9GYU2"/>
<evidence type="ECO:0000256" key="1">
    <source>
        <dbReference type="SAM" id="MobiDB-lite"/>
    </source>
</evidence>
<reference evidence="2 3" key="1">
    <citation type="journal article" date="2011" name="Science">
        <title>The ecoresponsive genome of Daphnia pulex.</title>
        <authorList>
            <person name="Colbourne J.K."/>
            <person name="Pfrender M.E."/>
            <person name="Gilbert D."/>
            <person name="Thomas W.K."/>
            <person name="Tucker A."/>
            <person name="Oakley T.H."/>
            <person name="Tokishita S."/>
            <person name="Aerts A."/>
            <person name="Arnold G.J."/>
            <person name="Basu M.K."/>
            <person name="Bauer D.J."/>
            <person name="Caceres C.E."/>
            <person name="Carmel L."/>
            <person name="Casola C."/>
            <person name="Choi J.H."/>
            <person name="Detter J.C."/>
            <person name="Dong Q."/>
            <person name="Dusheyko S."/>
            <person name="Eads B.D."/>
            <person name="Frohlich T."/>
            <person name="Geiler-Samerotte K.A."/>
            <person name="Gerlach D."/>
            <person name="Hatcher P."/>
            <person name="Jogdeo S."/>
            <person name="Krijgsveld J."/>
            <person name="Kriventseva E.V."/>
            <person name="Kultz D."/>
            <person name="Laforsch C."/>
            <person name="Lindquist E."/>
            <person name="Lopez J."/>
            <person name="Manak J.R."/>
            <person name="Muller J."/>
            <person name="Pangilinan J."/>
            <person name="Patwardhan R.P."/>
            <person name="Pitluck S."/>
            <person name="Pritham E.J."/>
            <person name="Rechtsteiner A."/>
            <person name="Rho M."/>
            <person name="Rogozin I.B."/>
            <person name="Sakarya O."/>
            <person name="Salamov A."/>
            <person name="Schaack S."/>
            <person name="Shapiro H."/>
            <person name="Shiga Y."/>
            <person name="Skalitzky C."/>
            <person name="Smith Z."/>
            <person name="Souvorov A."/>
            <person name="Sung W."/>
            <person name="Tang Z."/>
            <person name="Tsuchiya D."/>
            <person name="Tu H."/>
            <person name="Vos H."/>
            <person name="Wang M."/>
            <person name="Wolf Y.I."/>
            <person name="Yamagata H."/>
            <person name="Yamada T."/>
            <person name="Ye Y."/>
            <person name="Shaw J.R."/>
            <person name="Andrews J."/>
            <person name="Crease T.J."/>
            <person name="Tang H."/>
            <person name="Lucas S.M."/>
            <person name="Robertson H.M."/>
            <person name="Bork P."/>
            <person name="Koonin E.V."/>
            <person name="Zdobnov E.M."/>
            <person name="Grigoriev I.V."/>
            <person name="Lynch M."/>
            <person name="Boore J.L."/>
        </authorList>
    </citation>
    <scope>NUCLEOTIDE SEQUENCE [LARGE SCALE GENOMIC DNA]</scope>
</reference>
<protein>
    <submittedName>
        <fullName evidence="2">Uncharacterized protein</fullName>
    </submittedName>
</protein>
<organism evidence="2 3">
    <name type="scientific">Daphnia pulex</name>
    <name type="common">Water flea</name>
    <dbReference type="NCBI Taxonomy" id="6669"/>
    <lineage>
        <taxon>Eukaryota</taxon>
        <taxon>Metazoa</taxon>
        <taxon>Ecdysozoa</taxon>
        <taxon>Arthropoda</taxon>
        <taxon>Crustacea</taxon>
        <taxon>Branchiopoda</taxon>
        <taxon>Diplostraca</taxon>
        <taxon>Cladocera</taxon>
        <taxon>Anomopoda</taxon>
        <taxon>Daphniidae</taxon>
        <taxon>Daphnia</taxon>
    </lineage>
</organism>
<dbReference type="AlphaFoldDB" id="E9GYU2"/>
<dbReference type="OrthoDB" id="6158791at2759"/>
<dbReference type="HOGENOM" id="CLU_2361860_0_0_1"/>
<proteinExistence type="predicted"/>
<keyword evidence="3" id="KW-1185">Reference proteome</keyword>
<dbReference type="KEGG" id="dpx:DAPPUDRAFT_323423"/>
<gene>
    <name evidence="2" type="ORF">DAPPUDRAFT_323423</name>
</gene>